<reference evidence="4 5" key="1">
    <citation type="submission" date="2021-01" db="EMBL/GenBank/DDBJ databases">
        <title>Belnapia mucosa sp. nov. and Belnapia arida sp. nov., isolated from the Tabernas Desert (Almeria, Spain).</title>
        <authorList>
            <person name="Molina-Menor E."/>
            <person name="Vidal-Verdu A."/>
            <person name="Calonge A."/>
            <person name="Satari L."/>
            <person name="Pereto J."/>
            <person name="Porcar M."/>
        </authorList>
    </citation>
    <scope>NUCLEOTIDE SEQUENCE [LARGE SCALE GENOMIC DNA]</scope>
    <source>
        <strain evidence="4 5">T18</strain>
    </source>
</reference>
<proteinExistence type="inferred from homology"/>
<dbReference type="Pfam" id="PF05532">
    <property type="entry name" value="CsbD"/>
    <property type="match status" value="1"/>
</dbReference>
<feature type="domain" description="CsbD-like" evidence="3">
    <location>
        <begin position="4"/>
        <end position="54"/>
    </location>
</feature>
<dbReference type="InterPro" id="IPR036629">
    <property type="entry name" value="YjbJ_sf"/>
</dbReference>
<gene>
    <name evidence="4" type="ORF">JMJ56_26515</name>
</gene>
<keyword evidence="2" id="KW-1133">Transmembrane helix</keyword>
<feature type="transmembrane region" description="Helical" evidence="2">
    <location>
        <begin position="70"/>
        <end position="91"/>
    </location>
</feature>
<keyword evidence="2" id="KW-0812">Transmembrane</keyword>
<protein>
    <submittedName>
        <fullName evidence="4">CsbD family protein</fullName>
    </submittedName>
</protein>
<sequence>MNSDNLEGAARGVAGKAQEVFGEVTGSGSQRAEGVARQVAGQAQEVYGDVRKGAEAAASQVGHVVKQQPAIALLVAGVIGYALGVLTASSLGGHSRRHWW</sequence>
<keyword evidence="2" id="KW-0472">Membrane</keyword>
<keyword evidence="5" id="KW-1185">Reference proteome</keyword>
<dbReference type="SUPFAM" id="SSF69047">
    <property type="entry name" value="Hypothetical protein YjbJ"/>
    <property type="match status" value="1"/>
</dbReference>
<evidence type="ECO:0000259" key="3">
    <source>
        <dbReference type="Pfam" id="PF05532"/>
    </source>
</evidence>
<evidence type="ECO:0000313" key="4">
    <source>
        <dbReference type="EMBL" id="MBL6081548.1"/>
    </source>
</evidence>
<accession>A0ABS1UA36</accession>
<dbReference type="Gene3D" id="1.10.1470.10">
    <property type="entry name" value="YjbJ"/>
    <property type="match status" value="1"/>
</dbReference>
<comment type="caution">
    <text evidence="4">The sequence shown here is derived from an EMBL/GenBank/DDBJ whole genome shotgun (WGS) entry which is preliminary data.</text>
</comment>
<dbReference type="Proteomes" id="UP000660885">
    <property type="component" value="Unassembled WGS sequence"/>
</dbReference>
<dbReference type="RefSeq" id="WP_202834762.1">
    <property type="nucleotide sequence ID" value="NZ_JAETWB010000029.1"/>
</dbReference>
<organism evidence="4 5">
    <name type="scientific">Belnapia arida</name>
    <dbReference type="NCBI Taxonomy" id="2804533"/>
    <lineage>
        <taxon>Bacteria</taxon>
        <taxon>Pseudomonadati</taxon>
        <taxon>Pseudomonadota</taxon>
        <taxon>Alphaproteobacteria</taxon>
        <taxon>Acetobacterales</taxon>
        <taxon>Roseomonadaceae</taxon>
        <taxon>Belnapia</taxon>
    </lineage>
</organism>
<evidence type="ECO:0000256" key="1">
    <source>
        <dbReference type="ARBA" id="ARBA00009129"/>
    </source>
</evidence>
<evidence type="ECO:0000313" key="5">
    <source>
        <dbReference type="Proteomes" id="UP000660885"/>
    </source>
</evidence>
<dbReference type="EMBL" id="JAETWB010000029">
    <property type="protein sequence ID" value="MBL6081548.1"/>
    <property type="molecule type" value="Genomic_DNA"/>
</dbReference>
<comment type="similarity">
    <text evidence="1">Belongs to the UPF0337 (CsbD) family.</text>
</comment>
<name>A0ABS1UA36_9PROT</name>
<evidence type="ECO:0000256" key="2">
    <source>
        <dbReference type="SAM" id="Phobius"/>
    </source>
</evidence>
<dbReference type="InterPro" id="IPR008462">
    <property type="entry name" value="CsbD"/>
</dbReference>